<dbReference type="EMBL" id="KV454304">
    <property type="protein sequence ID" value="ODQ69415.1"/>
    <property type="molecule type" value="Genomic_DNA"/>
</dbReference>
<keyword evidence="9" id="KW-1185">Reference proteome</keyword>
<evidence type="ECO:0000259" key="7">
    <source>
        <dbReference type="PROSITE" id="PS50048"/>
    </source>
</evidence>
<dbReference type="STRING" id="675824.A0A1E3PVH6"/>
<dbReference type="AlphaFoldDB" id="A0A1E3PVH6"/>
<dbReference type="Pfam" id="PF00172">
    <property type="entry name" value="Zn_clus"/>
    <property type="match status" value="1"/>
</dbReference>
<proteinExistence type="predicted"/>
<dbReference type="CDD" id="cd00067">
    <property type="entry name" value="GAL4"/>
    <property type="match status" value="1"/>
</dbReference>
<dbReference type="Pfam" id="PF04082">
    <property type="entry name" value="Fungal_trans"/>
    <property type="match status" value="1"/>
</dbReference>
<name>A0A1E3PVH6_LIPST</name>
<dbReference type="GO" id="GO:0000981">
    <property type="term" value="F:DNA-binding transcription factor activity, RNA polymerase II-specific"/>
    <property type="evidence" value="ECO:0007669"/>
    <property type="project" value="InterPro"/>
</dbReference>
<keyword evidence="6" id="KW-0472">Membrane</keyword>
<dbReference type="SMART" id="SM00906">
    <property type="entry name" value="Fungal_trans"/>
    <property type="match status" value="1"/>
</dbReference>
<keyword evidence="3" id="KW-0238">DNA-binding</keyword>
<sequence>MTSPAPRLKRRRVPLACSSCRQRKSRCTGESPCSMCKDLQVDCIYPEDGCSNNLAGDKRYILRLEKRLVDIERTVQQLWQAKGPITSSPVAAQPTDDVAQRRQSDTISELGEVDYSENAIDGMGAMNFTDEKECGFFGPSSNIAFMRYLSRAMSKTESNDVSRVVTPPPVQKRGGMVSVGQTQAPGVSQEPTAEDFIAPRHVNIYALPPEDRTRTLIKQYFEKTGQLLPFIHETSFCETYLQMRLRGFSKIRRTWLGLLNIILAISTSLSMKDGISPEERIQESDIYYQRANSLCDRESKRNASLEMVQYLLILGQYLQGTQKSIQAWTTHGLAISAAYQIGLHSPDTNQGYSPLEYEIRKRTWFGCVLLDRTLSMTFGRPCSIPESYIQLDLPSQEIQMLSSGSEDSGSSQLDGAFFTAAIKLYVILYHVLDSCYGQNLGLQNSLSAADSMSHILDGQRRLNEWRTQLVPSLGLHIHEHLMTPEEVKEIDPRYTIKHRFDIVLSVRYHNLRILLHRSRLESLLKAFWLPSDISAEDKRIVMPMGLASVHSCVESASSIIAMVNSITTSTARHHELLGGWNYTLYYTFNAALVIVGCMIVAWKDRDDSPSTWDTVDKSRGYIEKAIGALHRLDSGNRVIARCIEYLSQVVLIVDTLSK</sequence>
<keyword evidence="6" id="KW-0812">Transmembrane</keyword>
<dbReference type="CDD" id="cd12148">
    <property type="entry name" value="fungal_TF_MHR"/>
    <property type="match status" value="1"/>
</dbReference>
<keyword evidence="4" id="KW-0804">Transcription</keyword>
<accession>A0A1E3PVH6</accession>
<dbReference type="InterPro" id="IPR051127">
    <property type="entry name" value="Fungal_SecMet_Regulators"/>
</dbReference>
<dbReference type="InterPro" id="IPR007219">
    <property type="entry name" value="XnlR_reg_dom"/>
</dbReference>
<gene>
    <name evidence="8" type="ORF">LIPSTDRAFT_59339</name>
</gene>
<evidence type="ECO:0000256" key="2">
    <source>
        <dbReference type="ARBA" id="ARBA00023015"/>
    </source>
</evidence>
<evidence type="ECO:0000256" key="4">
    <source>
        <dbReference type="ARBA" id="ARBA00023163"/>
    </source>
</evidence>
<dbReference type="PROSITE" id="PS00463">
    <property type="entry name" value="ZN2_CY6_FUNGAL_1"/>
    <property type="match status" value="1"/>
</dbReference>
<organism evidence="8 9">
    <name type="scientific">Lipomyces starkeyi NRRL Y-11557</name>
    <dbReference type="NCBI Taxonomy" id="675824"/>
    <lineage>
        <taxon>Eukaryota</taxon>
        <taxon>Fungi</taxon>
        <taxon>Dikarya</taxon>
        <taxon>Ascomycota</taxon>
        <taxon>Saccharomycotina</taxon>
        <taxon>Lipomycetes</taxon>
        <taxon>Lipomycetales</taxon>
        <taxon>Lipomycetaceae</taxon>
        <taxon>Lipomyces</taxon>
    </lineage>
</organism>
<reference evidence="8 9" key="1">
    <citation type="journal article" date="2016" name="Proc. Natl. Acad. Sci. U.S.A.">
        <title>Comparative genomics of biotechnologically important yeasts.</title>
        <authorList>
            <person name="Riley R."/>
            <person name="Haridas S."/>
            <person name="Wolfe K.H."/>
            <person name="Lopes M.R."/>
            <person name="Hittinger C.T."/>
            <person name="Goeker M."/>
            <person name="Salamov A.A."/>
            <person name="Wisecaver J.H."/>
            <person name="Long T.M."/>
            <person name="Calvey C.H."/>
            <person name="Aerts A.L."/>
            <person name="Barry K.W."/>
            <person name="Choi C."/>
            <person name="Clum A."/>
            <person name="Coughlan A.Y."/>
            <person name="Deshpande S."/>
            <person name="Douglass A.P."/>
            <person name="Hanson S.J."/>
            <person name="Klenk H.-P."/>
            <person name="LaButti K.M."/>
            <person name="Lapidus A."/>
            <person name="Lindquist E.A."/>
            <person name="Lipzen A.M."/>
            <person name="Meier-Kolthoff J.P."/>
            <person name="Ohm R.A."/>
            <person name="Otillar R.P."/>
            <person name="Pangilinan J.L."/>
            <person name="Peng Y."/>
            <person name="Rokas A."/>
            <person name="Rosa C.A."/>
            <person name="Scheuner C."/>
            <person name="Sibirny A.A."/>
            <person name="Slot J.C."/>
            <person name="Stielow J.B."/>
            <person name="Sun H."/>
            <person name="Kurtzman C.P."/>
            <person name="Blackwell M."/>
            <person name="Grigoriev I.V."/>
            <person name="Jeffries T.W."/>
        </authorList>
    </citation>
    <scope>NUCLEOTIDE SEQUENCE [LARGE SCALE GENOMIC DNA]</scope>
    <source>
        <strain evidence="8 9">NRRL Y-11557</strain>
    </source>
</reference>
<dbReference type="PANTHER" id="PTHR47424:SF3">
    <property type="entry name" value="REGULATORY PROTEIN GAL4"/>
    <property type="match status" value="1"/>
</dbReference>
<keyword evidence="6" id="KW-1133">Transmembrane helix</keyword>
<dbReference type="GO" id="GO:0006351">
    <property type="term" value="P:DNA-templated transcription"/>
    <property type="evidence" value="ECO:0007669"/>
    <property type="project" value="InterPro"/>
</dbReference>
<dbReference type="OrthoDB" id="3364175at2759"/>
<dbReference type="GO" id="GO:0000978">
    <property type="term" value="F:RNA polymerase II cis-regulatory region sequence-specific DNA binding"/>
    <property type="evidence" value="ECO:0007669"/>
    <property type="project" value="TreeGrafter"/>
</dbReference>
<dbReference type="SUPFAM" id="SSF57701">
    <property type="entry name" value="Zn2/Cys6 DNA-binding domain"/>
    <property type="match status" value="1"/>
</dbReference>
<evidence type="ECO:0000313" key="8">
    <source>
        <dbReference type="EMBL" id="ODQ69415.1"/>
    </source>
</evidence>
<dbReference type="InterPro" id="IPR036864">
    <property type="entry name" value="Zn2-C6_fun-type_DNA-bd_sf"/>
</dbReference>
<keyword evidence="5" id="KW-0539">Nucleus</keyword>
<protein>
    <recommendedName>
        <fullName evidence="7">Zn(2)-C6 fungal-type domain-containing protein</fullName>
    </recommendedName>
</protein>
<dbReference type="GO" id="GO:0005634">
    <property type="term" value="C:nucleus"/>
    <property type="evidence" value="ECO:0007669"/>
    <property type="project" value="TreeGrafter"/>
</dbReference>
<dbReference type="PANTHER" id="PTHR47424">
    <property type="entry name" value="REGULATORY PROTEIN GAL4"/>
    <property type="match status" value="1"/>
</dbReference>
<evidence type="ECO:0000256" key="1">
    <source>
        <dbReference type="ARBA" id="ARBA00022723"/>
    </source>
</evidence>
<evidence type="ECO:0000313" key="9">
    <source>
        <dbReference type="Proteomes" id="UP000094385"/>
    </source>
</evidence>
<dbReference type="GO" id="GO:0008270">
    <property type="term" value="F:zinc ion binding"/>
    <property type="evidence" value="ECO:0007669"/>
    <property type="project" value="InterPro"/>
</dbReference>
<dbReference type="InterPro" id="IPR001138">
    <property type="entry name" value="Zn2Cys6_DnaBD"/>
</dbReference>
<dbReference type="Gene3D" id="4.10.240.10">
    <property type="entry name" value="Zn(2)-C6 fungal-type DNA-binding domain"/>
    <property type="match status" value="1"/>
</dbReference>
<evidence type="ECO:0000256" key="3">
    <source>
        <dbReference type="ARBA" id="ARBA00023125"/>
    </source>
</evidence>
<dbReference type="SMART" id="SM00066">
    <property type="entry name" value="GAL4"/>
    <property type="match status" value="1"/>
</dbReference>
<feature type="transmembrane region" description="Helical" evidence="6">
    <location>
        <begin position="582"/>
        <end position="602"/>
    </location>
</feature>
<keyword evidence="2" id="KW-0805">Transcription regulation</keyword>
<evidence type="ECO:0000256" key="6">
    <source>
        <dbReference type="SAM" id="Phobius"/>
    </source>
</evidence>
<feature type="domain" description="Zn(2)-C6 fungal-type" evidence="7">
    <location>
        <begin position="16"/>
        <end position="45"/>
    </location>
</feature>
<keyword evidence="1" id="KW-0479">Metal-binding</keyword>
<dbReference type="GO" id="GO:0000435">
    <property type="term" value="P:positive regulation of transcription from RNA polymerase II promoter by galactose"/>
    <property type="evidence" value="ECO:0007669"/>
    <property type="project" value="TreeGrafter"/>
</dbReference>
<dbReference type="Proteomes" id="UP000094385">
    <property type="component" value="Unassembled WGS sequence"/>
</dbReference>
<evidence type="ECO:0000256" key="5">
    <source>
        <dbReference type="ARBA" id="ARBA00023242"/>
    </source>
</evidence>
<dbReference type="PROSITE" id="PS50048">
    <property type="entry name" value="ZN2_CY6_FUNGAL_2"/>
    <property type="match status" value="1"/>
</dbReference>